<dbReference type="InterPro" id="IPR006569">
    <property type="entry name" value="CID_dom"/>
</dbReference>
<dbReference type="Proteomes" id="UP000005018">
    <property type="component" value="Chromosome 6"/>
</dbReference>
<evidence type="ECO:0000259" key="1">
    <source>
        <dbReference type="PROSITE" id="PS51391"/>
    </source>
</evidence>
<dbReference type="GO" id="GO:0006369">
    <property type="term" value="P:termination of RNA polymerase II transcription"/>
    <property type="evidence" value="ECO:0007669"/>
    <property type="project" value="InterPro"/>
</dbReference>
<dbReference type="Gene3D" id="1.25.40.90">
    <property type="match status" value="1"/>
</dbReference>
<dbReference type="SMART" id="SM00582">
    <property type="entry name" value="RPR"/>
    <property type="match status" value="1"/>
</dbReference>
<dbReference type="PANTHER" id="PTHR15921:SF3">
    <property type="entry name" value="PRE-MRNA CLEAVAGE COMPLEX 2 PROTEIN PCF11"/>
    <property type="match status" value="1"/>
</dbReference>
<dbReference type="PROSITE" id="PS51391">
    <property type="entry name" value="CID"/>
    <property type="match status" value="1"/>
</dbReference>
<dbReference type="GO" id="GO:0005849">
    <property type="term" value="C:mRNA cleavage factor complex"/>
    <property type="evidence" value="ECO:0007669"/>
    <property type="project" value="InterPro"/>
</dbReference>
<dbReference type="HOGENOM" id="CLU_015606_1_0_1"/>
<gene>
    <name evidence="2" type="ORF">CORT_0F03090</name>
</gene>
<keyword evidence="3" id="KW-1185">Reference proteome</keyword>
<dbReference type="RefSeq" id="XP_003870662.1">
    <property type="nucleotide sequence ID" value="XM_003870613.1"/>
</dbReference>
<dbReference type="eggNOG" id="KOG2071">
    <property type="taxonomic scope" value="Eukaryota"/>
</dbReference>
<dbReference type="Pfam" id="PF04818">
    <property type="entry name" value="CID"/>
    <property type="match status" value="1"/>
</dbReference>
<dbReference type="KEGG" id="cot:CORT_0F03090"/>
<dbReference type="Pfam" id="PF21936">
    <property type="entry name" value="Pcf11_C"/>
    <property type="match status" value="1"/>
</dbReference>
<dbReference type="CDD" id="cd16982">
    <property type="entry name" value="CID_Pcf11"/>
    <property type="match status" value="1"/>
</dbReference>
<accession>H8X8Q8</accession>
<dbReference type="GO" id="GO:0005737">
    <property type="term" value="C:cytoplasm"/>
    <property type="evidence" value="ECO:0007669"/>
    <property type="project" value="TreeGrafter"/>
</dbReference>
<sequence length="512" mass="58537">MADVIAEFEQKLSELTINNGLIISQLTQLAKQHPEVADRIIDLITARIYRVIPEQKLYTLYALDDICKVVGNPYNILVGDDIYDIFTHVFQLNNDFIRGKLVKMYDLWKTVPLKSTGEPVYPEEQLTKIGQFLKKAGYPKEESVKQVNLPPKPTVSLQQSLINDIDKLIPIFENQLRTNSMDQKVADRFKALNSLRGMLTRQEMKPAELEAIKSHIVNIQSQATPVTPAITPRATTPRATTPFTPVNPAFQIFNDLILSGLVKKDQEPIPGSKPVYTLVFPETKYSLDQERTEASLEDLLLQSSSIPRSEYDKQKFVELMSISKKTSDGDLQHFINNNKLSANTLNLLYEAKPSKCSICGKRFTTDPEGANNKRLHLDWHFRMNKKLTVKGGNIQSRNWFVDDYEWVKLVENRVGEQDSTVTDQSVDIPVATEVQYAIVPENDTNMNNRCLICREQVKAKYNDEIGEWVWYDCLKPPGEKNSRRIVHVACFNDKKRSAESDINPNVKREKIY</sequence>
<dbReference type="OrthoDB" id="2129491at2759"/>
<dbReference type="InterPro" id="IPR054127">
    <property type="entry name" value="Pcf11_C"/>
</dbReference>
<dbReference type="GO" id="GO:0031124">
    <property type="term" value="P:mRNA 3'-end processing"/>
    <property type="evidence" value="ECO:0007669"/>
    <property type="project" value="InterPro"/>
</dbReference>
<organism evidence="2 3">
    <name type="scientific">Candida orthopsilosis (strain 90-125)</name>
    <name type="common">Yeast</name>
    <dbReference type="NCBI Taxonomy" id="1136231"/>
    <lineage>
        <taxon>Eukaryota</taxon>
        <taxon>Fungi</taxon>
        <taxon>Dikarya</taxon>
        <taxon>Ascomycota</taxon>
        <taxon>Saccharomycotina</taxon>
        <taxon>Pichiomycetes</taxon>
        <taxon>Debaryomycetaceae</taxon>
        <taxon>Candida/Lodderomyces clade</taxon>
        <taxon>Candida</taxon>
    </lineage>
</organism>
<dbReference type="Pfam" id="PF11526">
    <property type="entry name" value="Pfc11_Clp1_ID"/>
    <property type="match status" value="1"/>
</dbReference>
<dbReference type="InterPro" id="IPR045154">
    <property type="entry name" value="PCF11-like"/>
</dbReference>
<dbReference type="AlphaFoldDB" id="H8X8Q8"/>
<name>H8X8Q8_CANO9</name>
<evidence type="ECO:0000313" key="2">
    <source>
        <dbReference type="EMBL" id="CCG24533.1"/>
    </source>
</evidence>
<proteinExistence type="predicted"/>
<dbReference type="InterPro" id="IPR008942">
    <property type="entry name" value="ENTH_VHS"/>
</dbReference>
<feature type="domain" description="CID" evidence="1">
    <location>
        <begin position="1"/>
        <end position="137"/>
    </location>
</feature>
<dbReference type="PANTHER" id="PTHR15921">
    <property type="entry name" value="PRE-MRNA CLEAVAGE COMPLEX II"/>
    <property type="match status" value="1"/>
</dbReference>
<dbReference type="InterPro" id="IPR021605">
    <property type="entry name" value="Pcf11_Clp1-ID"/>
</dbReference>
<dbReference type="SUPFAM" id="SSF48464">
    <property type="entry name" value="ENTH/VHS domain"/>
    <property type="match status" value="1"/>
</dbReference>
<evidence type="ECO:0000313" key="3">
    <source>
        <dbReference type="Proteomes" id="UP000005018"/>
    </source>
</evidence>
<protein>
    <submittedName>
        <fullName evidence="2">Transcription factor</fullName>
    </submittedName>
</protein>
<reference evidence="2 3" key="1">
    <citation type="journal article" date="2012" name="PLoS ONE">
        <title>Sequence and analysis of the genome of the pathogenic yeast Candida orthopsilosis.</title>
        <authorList>
            <person name="Riccombeni A."/>
            <person name="Vidanes G."/>
            <person name="Proux-Wera E."/>
            <person name="Wolfe K.H."/>
            <person name="Butler G."/>
        </authorList>
    </citation>
    <scope>NUCLEOTIDE SEQUENCE [LARGE SCALE GENOMIC DNA]</scope>
    <source>
        <strain evidence="2 3">Co 90-125</strain>
    </source>
</reference>
<dbReference type="GO" id="GO:0003729">
    <property type="term" value="F:mRNA binding"/>
    <property type="evidence" value="ECO:0007669"/>
    <property type="project" value="InterPro"/>
</dbReference>
<dbReference type="GO" id="GO:0000993">
    <property type="term" value="F:RNA polymerase II complex binding"/>
    <property type="evidence" value="ECO:0007669"/>
    <property type="project" value="InterPro"/>
</dbReference>
<dbReference type="GeneID" id="14541649"/>
<dbReference type="InterPro" id="IPR047415">
    <property type="entry name" value="Pcf11_CID"/>
</dbReference>
<dbReference type="EMBL" id="HE681724">
    <property type="protein sequence ID" value="CCG24533.1"/>
    <property type="molecule type" value="Genomic_DNA"/>
</dbReference>